<dbReference type="InterPro" id="IPR014776">
    <property type="entry name" value="4pyrrole_Mease_sub2"/>
</dbReference>
<dbReference type="Pfam" id="PF13241">
    <property type="entry name" value="NAD_binding_7"/>
    <property type="match status" value="1"/>
</dbReference>
<dbReference type="NCBIfam" id="TIGR01470">
    <property type="entry name" value="cysG_Nterm"/>
    <property type="match status" value="1"/>
</dbReference>
<dbReference type="InterPro" id="IPR014777">
    <property type="entry name" value="4pyrrole_Mease_sub1"/>
</dbReference>
<dbReference type="Gene3D" id="3.40.1010.10">
    <property type="entry name" value="Cobalt-precorrin-4 Transmethylase, Domain 1"/>
    <property type="match status" value="1"/>
</dbReference>
<evidence type="ECO:0000256" key="1">
    <source>
        <dbReference type="ARBA" id="ARBA00005010"/>
    </source>
</evidence>
<dbReference type="InterPro" id="IPR037115">
    <property type="entry name" value="Sirohaem_synt_dimer_dom_sf"/>
</dbReference>
<dbReference type="InterPro" id="IPR006366">
    <property type="entry name" value="CobA/CysG_C"/>
</dbReference>
<feature type="binding site" evidence="13">
    <location>
        <begin position="22"/>
        <end position="23"/>
    </location>
    <ligand>
        <name>NAD(+)</name>
        <dbReference type="ChEBI" id="CHEBI:57540"/>
    </ligand>
</feature>
<keyword evidence="9 13" id="KW-0627">Porphyrin biosynthesis</keyword>
<feature type="binding site" evidence="13">
    <location>
        <begin position="302"/>
        <end position="304"/>
    </location>
    <ligand>
        <name>S-adenosyl-L-methionine</name>
        <dbReference type="ChEBI" id="CHEBI:59789"/>
    </ligand>
</feature>
<evidence type="ECO:0000259" key="16">
    <source>
        <dbReference type="Pfam" id="PF14824"/>
    </source>
</evidence>
<comment type="catalytic activity">
    <reaction evidence="13">
        <text>siroheme + 2 H(+) = sirohydrochlorin + Fe(2+)</text>
        <dbReference type="Rhea" id="RHEA:24360"/>
        <dbReference type="ChEBI" id="CHEBI:15378"/>
        <dbReference type="ChEBI" id="CHEBI:29033"/>
        <dbReference type="ChEBI" id="CHEBI:58351"/>
        <dbReference type="ChEBI" id="CHEBI:60052"/>
        <dbReference type="EC" id="4.99.1.4"/>
    </reaction>
</comment>
<keyword evidence="8 13" id="KW-0456">Lyase</keyword>
<comment type="pathway">
    <text evidence="13">Cofactor biosynthesis; adenosylcobalamin biosynthesis; precorrin-2 from uroporphyrinogen III: step 1/1.</text>
</comment>
<dbReference type="EC" id="4.99.1.4" evidence="13"/>
<dbReference type="Proteomes" id="UP001575181">
    <property type="component" value="Unassembled WGS sequence"/>
</dbReference>
<feature type="active site" description="Proton acceptor" evidence="13">
    <location>
        <position position="249"/>
    </location>
</feature>
<keyword evidence="6 13" id="KW-0560">Oxidoreductase</keyword>
<dbReference type="GO" id="GO:0043115">
    <property type="term" value="F:precorrin-2 dehydrogenase activity"/>
    <property type="evidence" value="ECO:0007669"/>
    <property type="project" value="UniProtKB-EC"/>
</dbReference>
<feature type="binding site" evidence="13">
    <location>
        <position position="384"/>
    </location>
    <ligand>
        <name>S-adenosyl-L-methionine</name>
        <dbReference type="ChEBI" id="CHEBI:59789"/>
    </ligand>
</feature>
<dbReference type="Gene3D" id="3.30.950.10">
    <property type="entry name" value="Methyltransferase, Cobalt-precorrin-4 Transmethylase, Domain 2"/>
    <property type="match status" value="1"/>
</dbReference>
<sequence length="456" mass="49108">MDYLPIFMNVTDSPGLVVGGGQVAARKVELLRRAGMAVRVVAPRLCETLRAERAEGNIEHREREFRTMDLDPCRVVIAATNHRAVNAEVSEAARARNIPVNVVDCPELSTFIVPAVIDRSPLVLALSTGGAAPVLARLLRARLETFLPAAYGRLAALMGGFRAAVKQRFAQSEERRRFWERILEGPIAERVLEGDESGGKQALEEVLEAGAAPDPVGEVALVGIGLGDPDLLTVKALRIMQQADVVVYDRPVSEALMDRVRRDAERVFVGRTADGHALPQESVNELLVRYASEGQRVVRLEGGDPFASGRGAEEIRHLQEAGIFCRVVPGITAALGCAAYCGIPLTHREHAQAVVLVTGHLRNDELDLPWTTLVQPRQTVVAYMDLETLPKLCAGLRDHGLPDDWPAAVVEQGGGPDRQVVAGTLADLPGRTAEAGARSPAVVVVGQVVSLRGHSE</sequence>
<comment type="pathway">
    <text evidence="13">Porphyrin-containing compound metabolism; siroheme biosynthesis; siroheme from sirohydrochlorin: step 1/1.</text>
</comment>
<evidence type="ECO:0000259" key="15">
    <source>
        <dbReference type="Pfam" id="PF10414"/>
    </source>
</evidence>
<dbReference type="Pfam" id="PF14824">
    <property type="entry name" value="Sirohm_synth_M"/>
    <property type="match status" value="1"/>
</dbReference>
<dbReference type="CDD" id="cd11642">
    <property type="entry name" value="SUMT"/>
    <property type="match status" value="1"/>
</dbReference>
<evidence type="ECO:0000256" key="12">
    <source>
        <dbReference type="ARBA" id="ARBA00047561"/>
    </source>
</evidence>
<keyword evidence="3 13" id="KW-0489">Methyltransferase</keyword>
<dbReference type="InterPro" id="IPR050161">
    <property type="entry name" value="Siro_Cobalamin_biosynth"/>
</dbReference>
<comment type="similarity">
    <text evidence="13">In the C-terminal section; belongs to the precorrin methyltransferase family.</text>
</comment>
<dbReference type="SUPFAM" id="SSF75615">
    <property type="entry name" value="Siroheme synthase middle domains-like"/>
    <property type="match status" value="1"/>
</dbReference>
<feature type="binding site" evidence="13">
    <location>
        <position position="413"/>
    </location>
    <ligand>
        <name>S-adenosyl-L-methionine</name>
        <dbReference type="ChEBI" id="CHEBI:59789"/>
    </ligand>
</feature>
<evidence type="ECO:0000313" key="17">
    <source>
        <dbReference type="EMBL" id="MFA9462002.1"/>
    </source>
</evidence>
<evidence type="ECO:0000256" key="9">
    <source>
        <dbReference type="ARBA" id="ARBA00023244"/>
    </source>
</evidence>
<organism evidence="17 18">
    <name type="scientific">Thiohalorhabdus methylotrophus</name>
    <dbReference type="NCBI Taxonomy" id="3242694"/>
    <lineage>
        <taxon>Bacteria</taxon>
        <taxon>Pseudomonadati</taxon>
        <taxon>Pseudomonadota</taxon>
        <taxon>Gammaproteobacteria</taxon>
        <taxon>Thiohalorhabdales</taxon>
        <taxon>Thiohalorhabdaceae</taxon>
        <taxon>Thiohalorhabdus</taxon>
    </lineage>
</organism>
<keyword evidence="4 13" id="KW-0808">Transferase</keyword>
<dbReference type="InterPro" id="IPR006367">
    <property type="entry name" value="Sirohaem_synthase_N"/>
</dbReference>
<comment type="caution">
    <text evidence="17">The sequence shown here is derived from an EMBL/GenBank/DDBJ whole genome shotgun (WGS) entry which is preliminary data.</text>
</comment>
<evidence type="ECO:0000256" key="10">
    <source>
        <dbReference type="ARBA" id="ARBA00023268"/>
    </source>
</evidence>
<comment type="function">
    <text evidence="13">Multifunctional enzyme that catalyzes the SAM-dependent methylations of uroporphyrinogen III at position C-2 and C-7 to form precorrin-2 via precorrin-1. Then it catalyzes the NAD-dependent ring dehydrogenation of precorrin-2 to yield sirohydrochlorin. Finally, it catalyzes the ferrochelation of sirohydrochlorin to yield siroheme.</text>
</comment>
<evidence type="ECO:0000256" key="6">
    <source>
        <dbReference type="ARBA" id="ARBA00023002"/>
    </source>
</evidence>
<dbReference type="GO" id="GO:0032259">
    <property type="term" value="P:methylation"/>
    <property type="evidence" value="ECO:0007669"/>
    <property type="project" value="UniProtKB-KW"/>
</dbReference>
<dbReference type="InterPro" id="IPR019478">
    <property type="entry name" value="Sirohaem_synthase_dimer_dom"/>
</dbReference>
<dbReference type="Gene3D" id="1.10.8.210">
    <property type="entry name" value="Sirohaem synthase, dimerisation domain"/>
    <property type="match status" value="1"/>
</dbReference>
<dbReference type="PANTHER" id="PTHR45790">
    <property type="entry name" value="SIROHEME SYNTHASE-RELATED"/>
    <property type="match status" value="1"/>
</dbReference>
<comment type="caution">
    <text evidence="13">Lacks conserved residue(s) required for the propagation of feature annotation.</text>
</comment>
<name>A0ABV4TXE5_9GAMM</name>
<dbReference type="RefSeq" id="WP_373656791.1">
    <property type="nucleotide sequence ID" value="NZ_JBGUAW010000010.1"/>
</dbReference>
<dbReference type="InterPro" id="IPR035996">
    <property type="entry name" value="4pyrrol_Methylase_sf"/>
</dbReference>
<keyword evidence="18" id="KW-1185">Reference proteome</keyword>
<dbReference type="SUPFAM" id="SSF53790">
    <property type="entry name" value="Tetrapyrrole methylase"/>
    <property type="match status" value="1"/>
</dbReference>
<dbReference type="PIRSF" id="PIRSF036426">
    <property type="entry name" value="Sirohaem_synth"/>
    <property type="match status" value="1"/>
</dbReference>
<evidence type="ECO:0000256" key="8">
    <source>
        <dbReference type="ARBA" id="ARBA00023239"/>
    </source>
</evidence>
<feature type="binding site" evidence="13">
    <location>
        <begin position="43"/>
        <end position="44"/>
    </location>
    <ligand>
        <name>NAD(+)</name>
        <dbReference type="ChEBI" id="CHEBI:57540"/>
    </ligand>
</feature>
<accession>A0ABV4TXE5</accession>
<evidence type="ECO:0000256" key="3">
    <source>
        <dbReference type="ARBA" id="ARBA00022603"/>
    </source>
</evidence>
<feature type="domain" description="Sirohaem synthase dimerisation" evidence="15">
    <location>
        <begin position="150"/>
        <end position="206"/>
    </location>
</feature>
<evidence type="ECO:0000256" key="4">
    <source>
        <dbReference type="ARBA" id="ARBA00022679"/>
    </source>
</evidence>
<dbReference type="InterPro" id="IPR000878">
    <property type="entry name" value="4pyrrol_Mease"/>
</dbReference>
<dbReference type="Gene3D" id="3.30.160.110">
    <property type="entry name" value="Siroheme synthase, domain 2"/>
    <property type="match status" value="1"/>
</dbReference>
<dbReference type="Gene3D" id="3.40.50.720">
    <property type="entry name" value="NAD(P)-binding Rossmann-like Domain"/>
    <property type="match status" value="1"/>
</dbReference>
<comment type="pathway">
    <text evidence="13">Cofactor biosynthesis; adenosylcobalamin biosynthesis; sirohydrochlorin from precorrin-2: step 1/1.</text>
</comment>
<gene>
    <name evidence="13 17" type="primary">cysG</name>
    <name evidence="17" type="ORF">ACERLL_14350</name>
</gene>
<comment type="catalytic activity">
    <reaction evidence="13">
        <text>uroporphyrinogen III + 2 S-adenosyl-L-methionine = precorrin-2 + 2 S-adenosyl-L-homocysteine + H(+)</text>
        <dbReference type="Rhea" id="RHEA:32459"/>
        <dbReference type="ChEBI" id="CHEBI:15378"/>
        <dbReference type="ChEBI" id="CHEBI:57308"/>
        <dbReference type="ChEBI" id="CHEBI:57856"/>
        <dbReference type="ChEBI" id="CHEBI:58827"/>
        <dbReference type="ChEBI" id="CHEBI:59789"/>
        <dbReference type="EC" id="2.1.1.107"/>
    </reaction>
</comment>
<keyword evidence="10 13" id="KW-0511">Multifunctional enzyme</keyword>
<dbReference type="NCBIfam" id="TIGR01469">
    <property type="entry name" value="cobA_cysG_Cterm"/>
    <property type="match status" value="1"/>
</dbReference>
<dbReference type="InterPro" id="IPR036291">
    <property type="entry name" value="NAD(P)-bd_dom_sf"/>
</dbReference>
<reference evidence="17 18" key="1">
    <citation type="submission" date="2024-08" db="EMBL/GenBank/DDBJ databases">
        <title>Whole-genome sequencing of halo(alkali)philic microorganisms from hypersaline lakes.</title>
        <authorList>
            <person name="Sorokin D.Y."/>
            <person name="Merkel A.Y."/>
            <person name="Messina E."/>
            <person name="Yakimov M."/>
        </authorList>
    </citation>
    <scope>NUCLEOTIDE SEQUENCE [LARGE SCALE GENOMIC DNA]</scope>
    <source>
        <strain evidence="17 18">Cl-TMA</strain>
    </source>
</reference>
<dbReference type="InterPro" id="IPR012409">
    <property type="entry name" value="Sirohaem_synth"/>
</dbReference>
<comment type="catalytic activity">
    <reaction evidence="12 13">
        <text>precorrin-2 + NAD(+) = sirohydrochlorin + NADH + 2 H(+)</text>
        <dbReference type="Rhea" id="RHEA:15613"/>
        <dbReference type="ChEBI" id="CHEBI:15378"/>
        <dbReference type="ChEBI" id="CHEBI:57540"/>
        <dbReference type="ChEBI" id="CHEBI:57945"/>
        <dbReference type="ChEBI" id="CHEBI:58351"/>
        <dbReference type="ChEBI" id="CHEBI:58827"/>
        <dbReference type="EC" id="1.3.1.76"/>
    </reaction>
</comment>
<proteinExistence type="inferred from homology"/>
<feature type="region of interest" description="Uroporphyrinogen-III C-methyltransferase" evidence="13">
    <location>
        <begin position="217"/>
        <end position="456"/>
    </location>
</feature>
<dbReference type="Pfam" id="PF00590">
    <property type="entry name" value="TP_methylase"/>
    <property type="match status" value="1"/>
</dbReference>
<comment type="pathway">
    <text evidence="1 13">Porphyrin-containing compound metabolism; siroheme biosynthesis; sirohydrochlorin from precorrin-2: step 1/1.</text>
</comment>
<dbReference type="EC" id="2.1.1.107" evidence="13"/>
<evidence type="ECO:0000256" key="2">
    <source>
        <dbReference type="ARBA" id="ARBA00022573"/>
    </source>
</evidence>
<dbReference type="PANTHER" id="PTHR45790:SF1">
    <property type="entry name" value="SIROHEME SYNTHASE"/>
    <property type="match status" value="1"/>
</dbReference>
<feature type="domain" description="Tetrapyrrole methylase" evidence="14">
    <location>
        <begin position="219"/>
        <end position="428"/>
    </location>
</feature>
<feature type="domain" description="Siroheme synthase central" evidence="16">
    <location>
        <begin position="120"/>
        <end position="144"/>
    </location>
</feature>
<dbReference type="EC" id="1.3.1.76" evidence="13"/>
<comment type="similarity">
    <text evidence="13">In the N-terminal section; belongs to the precorrin-2 dehydrogenase / sirohydrochlorin ferrochelatase family.</text>
</comment>
<evidence type="ECO:0000256" key="13">
    <source>
        <dbReference type="HAMAP-Rule" id="MF_01646"/>
    </source>
</evidence>
<dbReference type="EMBL" id="JBGUAW010000010">
    <property type="protein sequence ID" value="MFA9462002.1"/>
    <property type="molecule type" value="Genomic_DNA"/>
</dbReference>
<dbReference type="InterPro" id="IPR028281">
    <property type="entry name" value="Sirohaem_synthase_central"/>
</dbReference>
<dbReference type="NCBIfam" id="NF004790">
    <property type="entry name" value="PRK06136.1"/>
    <property type="match status" value="1"/>
</dbReference>
<comment type="pathway">
    <text evidence="11 13">Porphyrin-containing compound metabolism; siroheme biosynthesis; precorrin-2 from uroporphyrinogen III: step 1/1.</text>
</comment>
<evidence type="ECO:0000256" key="7">
    <source>
        <dbReference type="ARBA" id="ARBA00023027"/>
    </source>
</evidence>
<keyword evidence="2 13" id="KW-0169">Cobalamin biosynthesis</keyword>
<dbReference type="Pfam" id="PF10414">
    <property type="entry name" value="CysG_dimeriser"/>
    <property type="match status" value="1"/>
</dbReference>
<evidence type="ECO:0000259" key="14">
    <source>
        <dbReference type="Pfam" id="PF00590"/>
    </source>
</evidence>
<dbReference type="NCBIfam" id="NF007922">
    <property type="entry name" value="PRK10637.1"/>
    <property type="match status" value="1"/>
</dbReference>
<dbReference type="HAMAP" id="MF_01646">
    <property type="entry name" value="Siroheme_synth"/>
    <property type="match status" value="1"/>
</dbReference>
<feature type="region of interest" description="Precorrin-2 dehydrogenase / sirohydrochlorin ferrochelatase" evidence="13">
    <location>
        <begin position="1"/>
        <end position="203"/>
    </location>
</feature>
<keyword evidence="5 13" id="KW-0949">S-adenosyl-L-methionine</keyword>
<dbReference type="SUPFAM" id="SSF51735">
    <property type="entry name" value="NAD(P)-binding Rossmann-fold domains"/>
    <property type="match status" value="1"/>
</dbReference>
<evidence type="ECO:0000313" key="18">
    <source>
        <dbReference type="Proteomes" id="UP001575181"/>
    </source>
</evidence>
<protein>
    <recommendedName>
        <fullName evidence="13">Siroheme synthase</fullName>
    </recommendedName>
    <domain>
        <recommendedName>
            <fullName evidence="13">Uroporphyrinogen-III C-methyltransferase</fullName>
            <shortName evidence="13">Urogen III methylase</shortName>
            <ecNumber evidence="13">2.1.1.107</ecNumber>
        </recommendedName>
        <alternativeName>
            <fullName evidence="13">SUMT</fullName>
        </alternativeName>
        <alternativeName>
            <fullName evidence="13">Uroporphyrinogen III methylase</fullName>
            <shortName evidence="13">UROM</shortName>
        </alternativeName>
    </domain>
    <domain>
        <recommendedName>
            <fullName evidence="13">Precorrin-2 dehydrogenase</fullName>
            <ecNumber evidence="13">1.3.1.76</ecNumber>
        </recommendedName>
    </domain>
    <domain>
        <recommendedName>
            <fullName evidence="13">Sirohydrochlorin ferrochelatase</fullName>
            <ecNumber evidence="13">4.99.1.4</ecNumber>
        </recommendedName>
    </domain>
</protein>
<dbReference type="GO" id="GO:0004851">
    <property type="term" value="F:uroporphyrin-III C-methyltransferase activity"/>
    <property type="evidence" value="ECO:0007669"/>
    <property type="project" value="UniProtKB-EC"/>
</dbReference>
<evidence type="ECO:0000256" key="5">
    <source>
        <dbReference type="ARBA" id="ARBA00022691"/>
    </source>
</evidence>
<feature type="binding site" evidence="13">
    <location>
        <begin position="332"/>
        <end position="333"/>
    </location>
    <ligand>
        <name>S-adenosyl-L-methionine</name>
        <dbReference type="ChEBI" id="CHEBI:59789"/>
    </ligand>
</feature>
<dbReference type="GO" id="GO:0051266">
    <property type="term" value="F:sirohydrochlorin ferrochelatase activity"/>
    <property type="evidence" value="ECO:0007669"/>
    <property type="project" value="UniProtKB-EC"/>
</dbReference>
<keyword evidence="7 13" id="KW-0520">NAD</keyword>
<evidence type="ECO:0000256" key="11">
    <source>
        <dbReference type="ARBA" id="ARBA00025705"/>
    </source>
</evidence>